<keyword evidence="3" id="KW-1185">Reference proteome</keyword>
<sequence>MCKFQVILLIFYFVVFVEVIGNHGVEKTEGIDSEQLEQEKEIKEDIKSFIETITKEVEQVLKENSSQFPLIKEIKPIVTELNTLNYQDKADVTLQKQQKIVEEIVQLAKKIEKQVHSKQKAHKTSQESALMKVVQDDEHNLNESASHTTDHLDELLLALDPQDPKNQSEIDIHDLAKVAEDISKHLKIVLNQEHTRFPQKMVERHRRAAEGEENKKPKEKDPKDATANFLGGAAHKIGKVSQEVGVVSYWILGQLAKLAVCISKKVLPVEECKSKYFRDKWSGAEYSHFLSHFKLLLRKPSPNHIKKLEGKKVKVMEKKLEKAKSKIN</sequence>
<organism evidence="3 4">
    <name type="scientific">Ditylenchus dipsaci</name>
    <dbReference type="NCBI Taxonomy" id="166011"/>
    <lineage>
        <taxon>Eukaryota</taxon>
        <taxon>Metazoa</taxon>
        <taxon>Ecdysozoa</taxon>
        <taxon>Nematoda</taxon>
        <taxon>Chromadorea</taxon>
        <taxon>Rhabditida</taxon>
        <taxon>Tylenchina</taxon>
        <taxon>Tylenchomorpha</taxon>
        <taxon>Sphaerularioidea</taxon>
        <taxon>Anguinidae</taxon>
        <taxon>Anguininae</taxon>
        <taxon>Ditylenchus</taxon>
    </lineage>
</organism>
<dbReference type="WBParaSite" id="jg7273">
    <property type="protein sequence ID" value="jg7273"/>
    <property type="gene ID" value="jg7273"/>
</dbReference>
<evidence type="ECO:0000256" key="1">
    <source>
        <dbReference type="SAM" id="MobiDB-lite"/>
    </source>
</evidence>
<evidence type="ECO:0000313" key="3">
    <source>
        <dbReference type="Proteomes" id="UP000887574"/>
    </source>
</evidence>
<feature type="region of interest" description="Disordered" evidence="1">
    <location>
        <begin position="202"/>
        <end position="224"/>
    </location>
</feature>
<protein>
    <submittedName>
        <fullName evidence="4">Uncharacterized protein</fullName>
    </submittedName>
</protein>
<feature type="compositionally biased region" description="Basic and acidic residues" evidence="1">
    <location>
        <begin position="208"/>
        <end position="224"/>
    </location>
</feature>
<dbReference type="AlphaFoldDB" id="A0A915EJ74"/>
<evidence type="ECO:0000313" key="4">
    <source>
        <dbReference type="WBParaSite" id="jg7273"/>
    </source>
</evidence>
<name>A0A915EJ74_9BILA</name>
<keyword evidence="2" id="KW-0732">Signal</keyword>
<evidence type="ECO:0000256" key="2">
    <source>
        <dbReference type="SAM" id="SignalP"/>
    </source>
</evidence>
<reference evidence="4" key="1">
    <citation type="submission" date="2022-11" db="UniProtKB">
        <authorList>
            <consortium name="WormBaseParasite"/>
        </authorList>
    </citation>
    <scope>IDENTIFICATION</scope>
</reference>
<accession>A0A915EJ74</accession>
<feature type="signal peptide" evidence="2">
    <location>
        <begin position="1"/>
        <end position="21"/>
    </location>
</feature>
<feature type="chain" id="PRO_5037311373" evidence="2">
    <location>
        <begin position="22"/>
        <end position="328"/>
    </location>
</feature>
<proteinExistence type="predicted"/>
<dbReference type="Proteomes" id="UP000887574">
    <property type="component" value="Unplaced"/>
</dbReference>